<dbReference type="RefSeq" id="WP_059315807.1">
    <property type="nucleotide sequence ID" value="NZ_CP013987.1"/>
</dbReference>
<dbReference type="KEGG" id="por:APT59_16265"/>
<sequence>MTLRQTILAPRISSHPRVERTAVEILGWLAASGVVRAEASPCLPSRGRRGHAPGPRLTEVLRLAPGMDDPRDFADGGLEIVTERCIFTPLDGFEGRARCPACRREIGEALFEHLEVWMPAESDNFACPECDHEDDINGFDFPQPCAFSDLGFIFNHWPARAFAPAFLEEFRRRLGQPLAVVEV</sequence>
<evidence type="ECO:0000313" key="2">
    <source>
        <dbReference type="Proteomes" id="UP000064137"/>
    </source>
</evidence>
<dbReference type="OrthoDB" id="6919284at2"/>
<accession>A0A0U4P5N5</accession>
<dbReference type="AlphaFoldDB" id="A0A0U4P5N5"/>
<dbReference type="Proteomes" id="UP000064137">
    <property type="component" value="Chromosome"/>
</dbReference>
<reference evidence="1 2" key="1">
    <citation type="submission" date="2016-01" db="EMBL/GenBank/DDBJ databases">
        <title>Annotation of Pseudomonas oryzihabitans USDA-ARS-USMARC-56511.</title>
        <authorList>
            <person name="Harhay G.P."/>
            <person name="Harhay D.M."/>
            <person name="Smith T.P.L."/>
            <person name="Bono J.L."/>
            <person name="Heaton M.P."/>
            <person name="Clawson M.L."/>
            <person name="Chitko-Mckown C.G."/>
            <person name="Capik S.F."/>
            <person name="DeDonder K.D."/>
            <person name="Apley M.D."/>
            <person name="Lubbers B.V."/>
            <person name="White B.J."/>
            <person name="Larson R.L."/>
        </authorList>
    </citation>
    <scope>NUCLEOTIDE SEQUENCE [LARGE SCALE GENOMIC DNA]</scope>
    <source>
        <strain evidence="1 2">USDA-ARS-USMARC-56511</strain>
    </source>
</reference>
<proteinExistence type="predicted"/>
<gene>
    <name evidence="1" type="ORF">APT59_16265</name>
</gene>
<organism evidence="1 2">
    <name type="scientific">Pseudomonas oryzihabitans</name>
    <dbReference type="NCBI Taxonomy" id="47885"/>
    <lineage>
        <taxon>Bacteria</taxon>
        <taxon>Pseudomonadati</taxon>
        <taxon>Pseudomonadota</taxon>
        <taxon>Gammaproteobacteria</taxon>
        <taxon>Pseudomonadales</taxon>
        <taxon>Pseudomonadaceae</taxon>
        <taxon>Pseudomonas</taxon>
    </lineage>
</organism>
<evidence type="ECO:0000313" key="1">
    <source>
        <dbReference type="EMBL" id="ALZ85678.1"/>
    </source>
</evidence>
<name>A0A0U4P5N5_9PSED</name>
<protein>
    <submittedName>
        <fullName evidence="1">Sugar ABC transporter ATPase</fullName>
    </submittedName>
</protein>
<dbReference type="EMBL" id="CP013987">
    <property type="protein sequence ID" value="ALZ85678.1"/>
    <property type="molecule type" value="Genomic_DNA"/>
</dbReference>